<protein>
    <submittedName>
        <fullName evidence="2">O-antigen polysaccharide polymerase Wzy</fullName>
    </submittedName>
</protein>
<feature type="transmembrane region" description="Helical" evidence="1">
    <location>
        <begin position="6"/>
        <end position="28"/>
    </location>
</feature>
<feature type="transmembrane region" description="Helical" evidence="1">
    <location>
        <begin position="249"/>
        <end position="268"/>
    </location>
</feature>
<keyword evidence="1" id="KW-0472">Membrane</keyword>
<keyword evidence="3" id="KW-1185">Reference proteome</keyword>
<comment type="caution">
    <text evidence="2">The sequence shown here is derived from an EMBL/GenBank/DDBJ whole genome shotgun (WGS) entry which is preliminary data.</text>
</comment>
<keyword evidence="1" id="KW-0812">Transmembrane</keyword>
<feature type="transmembrane region" description="Helical" evidence="1">
    <location>
        <begin position="225"/>
        <end position="242"/>
    </location>
</feature>
<feature type="transmembrane region" description="Helical" evidence="1">
    <location>
        <begin position="40"/>
        <end position="58"/>
    </location>
</feature>
<evidence type="ECO:0000256" key="1">
    <source>
        <dbReference type="SAM" id="Phobius"/>
    </source>
</evidence>
<dbReference type="NCBIfam" id="TIGR04370">
    <property type="entry name" value="glyco_rpt_poly"/>
    <property type="match status" value="1"/>
</dbReference>
<dbReference type="EMBL" id="WHNX01000034">
    <property type="protein sequence ID" value="MPW26970.1"/>
    <property type="molecule type" value="Genomic_DNA"/>
</dbReference>
<name>A0A6A7KBP8_9FIRM</name>
<feature type="transmembrane region" description="Helical" evidence="1">
    <location>
        <begin position="201"/>
        <end position="219"/>
    </location>
</feature>
<dbReference type="RefSeq" id="WP_152806250.1">
    <property type="nucleotide sequence ID" value="NZ_WHNX01000034.1"/>
</dbReference>
<dbReference type="Proteomes" id="UP000440004">
    <property type="component" value="Unassembled WGS sequence"/>
</dbReference>
<feature type="transmembrane region" description="Helical" evidence="1">
    <location>
        <begin position="78"/>
        <end position="100"/>
    </location>
</feature>
<gene>
    <name evidence="2" type="ORF">GC105_14390</name>
</gene>
<feature type="transmembrane region" description="Helical" evidence="1">
    <location>
        <begin position="391"/>
        <end position="412"/>
    </location>
</feature>
<evidence type="ECO:0000313" key="2">
    <source>
        <dbReference type="EMBL" id="MPW26970.1"/>
    </source>
</evidence>
<feature type="transmembrane region" description="Helical" evidence="1">
    <location>
        <begin position="121"/>
        <end position="139"/>
    </location>
</feature>
<accession>A0A6A7KBP8</accession>
<feature type="transmembrane region" description="Helical" evidence="1">
    <location>
        <begin position="418"/>
        <end position="437"/>
    </location>
</feature>
<organism evidence="2 3">
    <name type="scientific">Alkalibaculum sporogenes</name>
    <dbReference type="NCBI Taxonomy" id="2655001"/>
    <lineage>
        <taxon>Bacteria</taxon>
        <taxon>Bacillati</taxon>
        <taxon>Bacillota</taxon>
        <taxon>Clostridia</taxon>
        <taxon>Eubacteriales</taxon>
        <taxon>Eubacteriaceae</taxon>
        <taxon>Alkalibaculum</taxon>
    </lineage>
</organism>
<feature type="transmembrane region" description="Helical" evidence="1">
    <location>
        <begin position="177"/>
        <end position="194"/>
    </location>
</feature>
<feature type="transmembrane region" description="Helical" evidence="1">
    <location>
        <begin position="357"/>
        <end position="379"/>
    </location>
</feature>
<proteinExistence type="predicted"/>
<reference evidence="2 3" key="1">
    <citation type="submission" date="2019-10" db="EMBL/GenBank/DDBJ databases">
        <title>Alkalibaculum tamaniensis sp.nov., a new alkaliphilic acetogen, isolated on methoxylated aromatics from a mud volcano.</title>
        <authorList>
            <person name="Khomyakova M.A."/>
            <person name="Merkel A.Y."/>
            <person name="Bonch-Osmolovskaya E.A."/>
            <person name="Slobodkin A.I."/>
        </authorList>
    </citation>
    <scope>NUCLEOTIDE SEQUENCE [LARGE SCALE GENOMIC DNA]</scope>
    <source>
        <strain evidence="2 3">M08DMB</strain>
    </source>
</reference>
<dbReference type="AlphaFoldDB" id="A0A6A7KBP8"/>
<sequence length="440" mass="51401">MGFVVHNFMFWVIYVSVIIISTTFVLNSNIILNKFSIGSVVYYSLIIFAFIGYPAIYYKIIPYYVNSGLTNNLIISKMFIISSLVIIQFFLGYYVCSKYIDRFRIKVNKSNVAKIQELSKSLWLIIFITCIGVLIYYLGRVPNIALFEAIKGSTSIEIAQSRSEMTNAFDKYHRFRLFFKTILPFMSTISLLEMIRTKKKFWILSFIISFISVCFALLIDTQKAPIIWYVISIVAVILVYYNRKIDLKFLIKITILMLVVLFISYIVFMGSKIHIETVISPIRRGLTGQIIPFYHYIEIFPDLIPFQYGKTFPNPRSIFPFENFNYTVEIANIVNKQREGITSSVPTAFWGELWINFGWYGIFVIPIIFGAFVYVLHYIFNRNRERTTIEIALMVWVALELKNLAFTGFSGYLFPFDAFFIVTISLVFYLSSIRFRIRKN</sequence>
<evidence type="ECO:0000313" key="3">
    <source>
        <dbReference type="Proteomes" id="UP000440004"/>
    </source>
</evidence>
<keyword evidence="1" id="KW-1133">Transmembrane helix</keyword>